<organism evidence="2 3">
    <name type="scientific">Vibrio phage ValB1MD-2</name>
    <dbReference type="NCBI Taxonomy" id="2759177"/>
    <lineage>
        <taxon>Viruses</taxon>
        <taxon>Duplodnaviria</taxon>
        <taxon>Heunggongvirae</taxon>
        <taxon>Uroviricota</taxon>
        <taxon>Caudoviricetes</taxon>
        <taxon>Peduoviridae</taxon>
        <taxon>Valbvirus</taxon>
        <taxon>Valbvirus ValB1MD2</taxon>
    </lineage>
</organism>
<reference evidence="2 3" key="1">
    <citation type="submission" date="2020-06" db="EMBL/GenBank/DDBJ databases">
        <authorList>
            <person name="Li C."/>
        </authorList>
    </citation>
    <scope>NUCLEOTIDE SEQUENCE [LARGE SCALE GENOMIC DNA]</scope>
</reference>
<feature type="region of interest" description="Disordered" evidence="1">
    <location>
        <begin position="1"/>
        <end position="24"/>
    </location>
</feature>
<dbReference type="GeneID" id="65128050"/>
<keyword evidence="3" id="KW-1185">Reference proteome</keyword>
<evidence type="ECO:0000313" key="2">
    <source>
        <dbReference type="EMBL" id="QMP23911.1"/>
    </source>
</evidence>
<dbReference type="EMBL" id="MT662115">
    <property type="protein sequence ID" value="QMP23911.1"/>
    <property type="molecule type" value="Genomic_DNA"/>
</dbReference>
<name>A0A7D7ESY2_9CAUD</name>
<proteinExistence type="predicted"/>
<accession>A0A7D7ESY2</accession>
<sequence>MTINNSCVFRKSRRPKQETTEEDRHKYKDITMLTYKIPPLSPYVTYEEYSRLTGLPMGTIKQYVTEGRVIIKPKDKRRDKPLINMVAMHEMAAREAIAALG</sequence>
<dbReference type="RefSeq" id="YP_010109765.1">
    <property type="nucleotide sequence ID" value="NC_055862.1"/>
</dbReference>
<evidence type="ECO:0008006" key="4">
    <source>
        <dbReference type="Google" id="ProtNLM"/>
    </source>
</evidence>
<feature type="compositionally biased region" description="Basic and acidic residues" evidence="1">
    <location>
        <begin position="15"/>
        <end position="24"/>
    </location>
</feature>
<dbReference type="Proteomes" id="UP000515246">
    <property type="component" value="Segment"/>
</dbReference>
<dbReference type="KEGG" id="vg:65128050"/>
<protein>
    <recommendedName>
        <fullName evidence="4">DNA-binding protein</fullName>
    </recommendedName>
</protein>
<evidence type="ECO:0000256" key="1">
    <source>
        <dbReference type="SAM" id="MobiDB-lite"/>
    </source>
</evidence>
<evidence type="ECO:0000313" key="3">
    <source>
        <dbReference type="Proteomes" id="UP000515246"/>
    </source>
</evidence>